<dbReference type="Pfam" id="PF00999">
    <property type="entry name" value="Na_H_Exchanger"/>
    <property type="match status" value="1"/>
</dbReference>
<comment type="caution">
    <text evidence="16">The sequence shown here is derived from an EMBL/GenBank/DDBJ whole genome shotgun (WGS) entry which is preliminary data.</text>
</comment>
<feature type="domain" description="Cation/H+ exchanger transmembrane" evidence="14">
    <location>
        <begin position="160"/>
        <end position="389"/>
    </location>
</feature>
<feature type="transmembrane region" description="Helical" evidence="13">
    <location>
        <begin position="374"/>
        <end position="395"/>
    </location>
</feature>
<evidence type="ECO:0000259" key="14">
    <source>
        <dbReference type="Pfam" id="PF00999"/>
    </source>
</evidence>
<dbReference type="InterPro" id="IPR006153">
    <property type="entry name" value="Cation/H_exchanger_TM"/>
</dbReference>
<evidence type="ECO:0000256" key="4">
    <source>
        <dbReference type="ARBA" id="ARBA00022449"/>
    </source>
</evidence>
<feature type="transmembrane region" description="Helical" evidence="13">
    <location>
        <begin position="308"/>
        <end position="337"/>
    </location>
</feature>
<evidence type="ECO:0000256" key="10">
    <source>
        <dbReference type="ARBA" id="ARBA00023136"/>
    </source>
</evidence>
<feature type="domain" description="Sodium/hydrogen exchanger regulatory region" evidence="15">
    <location>
        <begin position="480"/>
        <end position="546"/>
    </location>
</feature>
<evidence type="ECO:0000256" key="5">
    <source>
        <dbReference type="ARBA" id="ARBA00022475"/>
    </source>
</evidence>
<keyword evidence="10 13" id="KW-0472">Membrane</keyword>
<dbReference type="InterPro" id="IPR004709">
    <property type="entry name" value="NaH_exchanger"/>
</dbReference>
<feature type="transmembrane region" description="Helical" evidence="13">
    <location>
        <begin position="196"/>
        <end position="217"/>
    </location>
</feature>
<dbReference type="PRINTS" id="PR01084">
    <property type="entry name" value="NAHEXCHNGR"/>
</dbReference>
<comment type="similarity">
    <text evidence="2 12">Belongs to the monovalent cation:proton antiporter 1 (CPA1) transporter (TC 2.A.36) family.</text>
</comment>
<comment type="subcellular location">
    <subcellularLocation>
        <location evidence="1">Cell membrane</location>
        <topology evidence="1">Multi-pass membrane protein</topology>
    </subcellularLocation>
</comment>
<dbReference type="Proteomes" id="UP000826234">
    <property type="component" value="Unassembled WGS sequence"/>
</dbReference>
<keyword evidence="7 13" id="KW-1133">Transmembrane helix</keyword>
<gene>
    <name evidence="16" type="ORF">JD844_004373</name>
</gene>
<feature type="transmembrane region" description="Helical" evidence="13">
    <location>
        <begin position="237"/>
        <end position="258"/>
    </location>
</feature>
<feature type="transmembrane region" description="Helical" evidence="13">
    <location>
        <begin position="156"/>
        <end position="175"/>
    </location>
</feature>
<accession>A0ABQ7TMB1</accession>
<keyword evidence="9 12" id="KW-0406">Ion transport</keyword>
<feature type="transmembrane region" description="Helical" evidence="13">
    <location>
        <begin position="349"/>
        <end position="368"/>
    </location>
</feature>
<dbReference type="Gene3D" id="6.10.250.2020">
    <property type="match status" value="1"/>
</dbReference>
<name>A0ABQ7TMB1_PHRPL</name>
<feature type="transmembrane region" description="Helical" evidence="13">
    <location>
        <begin position="61"/>
        <end position="81"/>
    </location>
</feature>
<protein>
    <recommendedName>
        <fullName evidence="12">Sodium/hydrogen exchanger</fullName>
    </recommendedName>
</protein>
<evidence type="ECO:0000313" key="17">
    <source>
        <dbReference type="Proteomes" id="UP000826234"/>
    </source>
</evidence>
<evidence type="ECO:0000256" key="3">
    <source>
        <dbReference type="ARBA" id="ARBA00022448"/>
    </source>
</evidence>
<feature type="transmembrane region" description="Helical" evidence="13">
    <location>
        <begin position="122"/>
        <end position="144"/>
    </location>
</feature>
<evidence type="ECO:0000256" key="7">
    <source>
        <dbReference type="ARBA" id="ARBA00022989"/>
    </source>
</evidence>
<keyword evidence="17" id="KW-1185">Reference proteome</keyword>
<keyword evidence="5" id="KW-1003">Cell membrane</keyword>
<evidence type="ECO:0000256" key="11">
    <source>
        <dbReference type="ARBA" id="ARBA00023201"/>
    </source>
</evidence>
<evidence type="ECO:0000256" key="12">
    <source>
        <dbReference type="RuleBase" id="RU003722"/>
    </source>
</evidence>
<keyword evidence="11 12" id="KW-0739">Sodium transport</keyword>
<evidence type="ECO:0000313" key="16">
    <source>
        <dbReference type="EMBL" id="KAH0630959.1"/>
    </source>
</evidence>
<dbReference type="NCBIfam" id="TIGR00840">
    <property type="entry name" value="b_cpa1"/>
    <property type="match status" value="1"/>
</dbReference>
<keyword evidence="3 12" id="KW-0813">Transport</keyword>
<evidence type="ECO:0000256" key="13">
    <source>
        <dbReference type="SAM" id="Phobius"/>
    </source>
</evidence>
<dbReference type="PANTHER" id="PTHR10110">
    <property type="entry name" value="SODIUM/HYDROGEN EXCHANGER"/>
    <property type="match status" value="1"/>
</dbReference>
<keyword evidence="8" id="KW-0915">Sodium</keyword>
<organism evidence="16 17">
    <name type="scientific">Phrynosoma platyrhinos</name>
    <name type="common">Desert horned lizard</name>
    <dbReference type="NCBI Taxonomy" id="52577"/>
    <lineage>
        <taxon>Eukaryota</taxon>
        <taxon>Metazoa</taxon>
        <taxon>Chordata</taxon>
        <taxon>Craniata</taxon>
        <taxon>Vertebrata</taxon>
        <taxon>Euteleostomi</taxon>
        <taxon>Lepidosauria</taxon>
        <taxon>Squamata</taxon>
        <taxon>Bifurcata</taxon>
        <taxon>Unidentata</taxon>
        <taxon>Episquamata</taxon>
        <taxon>Toxicofera</taxon>
        <taxon>Iguania</taxon>
        <taxon>Phrynosomatidae</taxon>
        <taxon>Phrynosomatinae</taxon>
        <taxon>Phrynosoma</taxon>
    </lineage>
</organism>
<feature type="transmembrane region" description="Helical" evidence="13">
    <location>
        <begin position="279"/>
        <end position="302"/>
    </location>
</feature>
<feature type="transmembrane region" description="Helical" evidence="13">
    <location>
        <begin position="93"/>
        <end position="110"/>
    </location>
</feature>
<sequence length="619" mass="70483">MLESLEDLDSDLEANESQTHPVFFSLDYQHVQVPFEITLWIMLASLAKIGFHLFEKLPSVVPESCLLIFVGLIMGGIIYGLNDKSPPVMDSDIFFLYLLPPIVLDAGYFMPSRPFFENIGTILLYAVVGTIWNVFGIGFSLYGICQVDTFRLRDISLLHNLLFSSLIAAVLYKLFRSFCEMPSITTADVFAGIGKFFMVGIGGILVGLFFGMIAAFTTRFTNNIRVIEPLFVFLYSYLSYLTAEMFHLSGIVAIIACAMGMKRYVEANISLKSHTTIKYFMKMWSSVSDTLIFIFLGVSTIGDNHEWSWPYICFTVIFCLLWRALGVLVLTFIINRLHVNTVTPKDQFIIAYGGLRGAICFSLVFLLPDFQRKKLFITTTTVVILFTVFFLDHLLAGIEDISGHWGQYYWKDKLEYLNSKYLQKFLLREYVQPKSSIVLLYEKLERKHAIELAQAGQLICGPSQTSLLNRDNPATTMNDSESLTLDMVDDIQKILERNLYRTRRTVPAYNRHTLPGETEPVEQAKQILILRHKNWQIHMTSSDSDRLSKEKEDSYSLDGGTNFQPKLCRSLTAVKHSKKAPNVKSNRSRSVGFIMPLQPDTTQWINNEETGESPISEEK</sequence>
<evidence type="ECO:0000259" key="15">
    <source>
        <dbReference type="Pfam" id="PF16644"/>
    </source>
</evidence>
<evidence type="ECO:0000256" key="9">
    <source>
        <dbReference type="ARBA" id="ARBA00023065"/>
    </source>
</evidence>
<evidence type="ECO:0000256" key="8">
    <source>
        <dbReference type="ARBA" id="ARBA00023053"/>
    </source>
</evidence>
<dbReference type="Pfam" id="PF16644">
    <property type="entry name" value="NEXCaM_BD"/>
    <property type="match status" value="1"/>
</dbReference>
<evidence type="ECO:0000256" key="6">
    <source>
        <dbReference type="ARBA" id="ARBA00022692"/>
    </source>
</evidence>
<reference evidence="16 17" key="1">
    <citation type="journal article" date="2022" name="Gigascience">
        <title>A chromosome-level genome assembly and annotation of the desert horned lizard, Phrynosoma platyrhinos, provides insight into chromosomal rearrangements among reptiles.</title>
        <authorList>
            <person name="Koochekian N."/>
            <person name="Ascanio A."/>
            <person name="Farleigh K."/>
            <person name="Card D.C."/>
            <person name="Schield D.R."/>
            <person name="Castoe T.A."/>
            <person name="Jezkova T."/>
        </authorList>
    </citation>
    <scope>NUCLEOTIDE SEQUENCE [LARGE SCALE GENOMIC DNA]</scope>
    <source>
        <strain evidence="16">NK-2021</strain>
    </source>
</reference>
<dbReference type="EMBL" id="JAIPUX010000415">
    <property type="protein sequence ID" value="KAH0630959.1"/>
    <property type="molecule type" value="Genomic_DNA"/>
</dbReference>
<keyword evidence="6 12" id="KW-0812">Transmembrane</keyword>
<evidence type="ECO:0000256" key="1">
    <source>
        <dbReference type="ARBA" id="ARBA00004651"/>
    </source>
</evidence>
<dbReference type="PANTHER" id="PTHR10110:SF99">
    <property type="entry name" value="SODIUM_HYDROGEN EXCHANGER"/>
    <property type="match status" value="1"/>
</dbReference>
<keyword evidence="4 12" id="KW-0050">Antiport</keyword>
<dbReference type="InterPro" id="IPR018422">
    <property type="entry name" value="Cation/H_exchanger_CPA1"/>
</dbReference>
<proteinExistence type="inferred from homology"/>
<evidence type="ECO:0000256" key="2">
    <source>
        <dbReference type="ARBA" id="ARBA00007367"/>
    </source>
</evidence>
<dbReference type="InterPro" id="IPR032103">
    <property type="entry name" value="NHE_CaM-bd"/>
</dbReference>